<accession>A0ABX1D4Z4</accession>
<protein>
    <recommendedName>
        <fullName evidence="1">DUF7282 domain-containing protein</fullName>
    </recommendedName>
</protein>
<comment type="caution">
    <text evidence="2">The sequence shown here is derived from an EMBL/GenBank/DDBJ whole genome shotgun (WGS) entry which is preliminary data.</text>
</comment>
<gene>
    <name evidence="2" type="ORF">HC175_21485</name>
</gene>
<evidence type="ECO:0000313" key="2">
    <source>
        <dbReference type="EMBL" id="NJW55489.1"/>
    </source>
</evidence>
<name>A0ABX1D4Z4_9FLAO</name>
<dbReference type="InterPro" id="IPR055706">
    <property type="entry name" value="Slg1/2_DUF7282"/>
</dbReference>
<evidence type="ECO:0000313" key="3">
    <source>
        <dbReference type="Proteomes" id="UP000703674"/>
    </source>
</evidence>
<proteinExistence type="predicted"/>
<dbReference type="Pfam" id="PF23951">
    <property type="entry name" value="DUF7282"/>
    <property type="match status" value="1"/>
</dbReference>
<dbReference type="EMBL" id="JAAVJR010001210">
    <property type="protein sequence ID" value="NJW55489.1"/>
    <property type="molecule type" value="Genomic_DNA"/>
</dbReference>
<reference evidence="2 3" key="1">
    <citation type="submission" date="2020-03" db="EMBL/GenBank/DDBJ databases">
        <title>Salinimicrobium sp. nov, isolated from SCS.</title>
        <authorList>
            <person name="Cao W.R."/>
        </authorList>
    </citation>
    <scope>NUCLEOTIDE SEQUENCE [LARGE SCALE GENOMIC DNA]</scope>
    <source>
        <strain evidence="3">J15B91</strain>
    </source>
</reference>
<evidence type="ECO:0000259" key="1">
    <source>
        <dbReference type="Pfam" id="PF23951"/>
    </source>
</evidence>
<keyword evidence="3" id="KW-1185">Reference proteome</keyword>
<sequence>MKDEKNLKKLMLYVGMLFLVIGFNSCSDDDDGTVTPLPTGSFALAGDEYTLTDNTVVLESITVSQSSWLTAVHSGNESTTDFIADPVRLEPGVNTNVELTFDEGAITAAGEG</sequence>
<dbReference type="Proteomes" id="UP000703674">
    <property type="component" value="Unassembled WGS sequence"/>
</dbReference>
<organism evidence="2 3">
    <name type="scientific">Salinimicrobium oceani</name>
    <dbReference type="NCBI Taxonomy" id="2722702"/>
    <lineage>
        <taxon>Bacteria</taxon>
        <taxon>Pseudomonadati</taxon>
        <taxon>Bacteroidota</taxon>
        <taxon>Flavobacteriia</taxon>
        <taxon>Flavobacteriales</taxon>
        <taxon>Flavobacteriaceae</taxon>
        <taxon>Salinimicrobium</taxon>
    </lineage>
</organism>
<feature type="domain" description="DUF7282" evidence="1">
    <location>
        <begin position="49"/>
        <end position="104"/>
    </location>
</feature>
<feature type="non-terminal residue" evidence="2">
    <location>
        <position position="112"/>
    </location>
</feature>